<accession>A0A0D9APY6</accession>
<feature type="domain" description="Glycosyltransferase 2-like" evidence="1">
    <location>
        <begin position="10"/>
        <end position="160"/>
    </location>
</feature>
<dbReference type="Gene3D" id="3.90.550.10">
    <property type="entry name" value="Spore Coat Polysaccharide Biosynthesis Protein SpsA, Chain A"/>
    <property type="match status" value="5"/>
</dbReference>
<feature type="domain" description="Glycosyltransferase 2-like" evidence="1">
    <location>
        <begin position="302"/>
        <end position="462"/>
    </location>
</feature>
<dbReference type="InterPro" id="IPR050834">
    <property type="entry name" value="Glycosyltransf_2"/>
</dbReference>
<evidence type="ECO:0000259" key="1">
    <source>
        <dbReference type="Pfam" id="PF00535"/>
    </source>
</evidence>
<dbReference type="CDD" id="cd00761">
    <property type="entry name" value="Glyco_tranf_GTA_type"/>
    <property type="match status" value="1"/>
</dbReference>
<dbReference type="PATRIC" id="fig|316.101.peg.1257"/>
<feature type="domain" description="Glycosyltransferase 2-like" evidence="1">
    <location>
        <begin position="1124"/>
        <end position="1249"/>
    </location>
</feature>
<reference evidence="2 3" key="1">
    <citation type="submission" date="2015-02" db="EMBL/GenBank/DDBJ databases">
        <title>Draft genome sequence of Pseudomonas stutzeri NT0128 isolated from wheat (Triticum turgidum) rhizosphere.</title>
        <authorList>
            <person name="Tovi N."/>
            <person name="Frenk S."/>
            <person name="Hadar Y."/>
            <person name="Minz D."/>
        </authorList>
    </citation>
    <scope>NUCLEOTIDE SEQUENCE [LARGE SCALE GENOMIC DNA]</scope>
    <source>
        <strain evidence="2 3">NT0128</strain>
    </source>
</reference>
<dbReference type="InterPro" id="IPR001173">
    <property type="entry name" value="Glyco_trans_2-like"/>
</dbReference>
<protein>
    <submittedName>
        <fullName evidence="2">Glycosyl transferase</fullName>
    </submittedName>
</protein>
<name>A0A0D9APY6_STUST</name>
<dbReference type="SUPFAM" id="SSF53756">
    <property type="entry name" value="UDP-Glycosyltransferase/glycogen phosphorylase"/>
    <property type="match status" value="1"/>
</dbReference>
<dbReference type="Proteomes" id="UP000032487">
    <property type="component" value="Unassembled WGS sequence"/>
</dbReference>
<dbReference type="Pfam" id="PF00535">
    <property type="entry name" value="Glycos_transf_2"/>
    <property type="match status" value="4"/>
</dbReference>
<dbReference type="PANTHER" id="PTHR43685">
    <property type="entry name" value="GLYCOSYLTRANSFERASE"/>
    <property type="match status" value="1"/>
</dbReference>
<sequence>MHKFENRIVVSVPVYNEGAYVLETLESLAAQTHSDFLVLVADNASTDRTGDICREFCTRDSRFHYVRHERNVGASANFRYCFEHTTSEFFMWLGGHDVLAPEFLAEAYARMQDDDRISLVYSRTQWIDDTGRVLGQTNGGNYIFAEPLAPHERYLKLLHALDRCEAVNQLIRRSFIDLDFRPVVSADLAFLCHLAAHGPFARIEKPLYIRREIRKRDTTAMERMTGSKSAAHYHQLAELFVHSITTHRAIASEQKLELIGQVLNWLNKRFQLFSETAPAPQTMAPAPRAVAETATSPVPFFSVVMPMYNRERYVKEAIESVLAQGDPDFELIVVDDGSTDRSLDIVGEIDDPRLRLLRNQHGGGAAARNTGIDAARGEFIVWIDSDDRQAPGALAALRRTIQACPDADVYYGDLEIFDDTRPDKLWRTEYPDFYGEALLPRLIRGNCLPNPGTAVRRSLYQRYGGYDVAFVRCHDFHMWTRLADSARFKKVDNIVCHWRQHGESLSSAKTRAFEAKVAQDMVERYSPSRLFPDLSDDSQGQGAALWRVSHIHQELGEPAQALRAAYRAQALGVADQDRIRELERLSGSRYEPFFSVVLTTFNRPQLLLDALASLEKQQFRDFEAILVNDHGEEVEPLLARFPYCITYIRQGRNRGPAAARNAAHRVARGRYVVYLDDDDIFLPDHLQTLADALQEHPGEVVYSDALFVAERIENGVRHSLQEERRYPHDSYSRERLFVDNYIPVNTFAWPRAVAAEVGEFDETLSGLEDWDFLLRLAIKLPFHHVQRETVQVRMRVGDAAPDRRSLHAFKDYPALYRELYSRHSDLDDASIKSQRAAKLTQLGQMSSGSPGDIVRTWLAARLPNPLQQRLIEEHLEDNQGGPRIGVLVLDLQGHVESVTQTLASLRDDQQGYRHIEAKVLTVGDFGGDALSGDVPIRVTLENYVTALNQVAAQLDCEWCLLVQAGERFTASGLLIAALDLVAAPDCRAIYTDEIQIASNGELLPILRPDFNLDLLLSFPASMGRHWLFRRDVFTAAGGFDRSYPGALEFELVLRLIEQGGLAGLGHVSEPLLMTPVLQLEHSDDEVRAVRKHLGTRGYAQAEIVPFLPGRYRLQYGHATAPGVSIVIPAFAPLAAFQRCMESILEMTRDVPYELLLVPRKEQGDEMVTWLNGLKAMGEANVRVLDECAAKGLRASQNYAVQQARGDYLLFITADTAVVMEDWLTSMLNHAQRPEVGAVGVKMVSSAGAIQHAGIVLGLQGPACSPFIGEKLDASGYMNRLEVDQNYSAVSGACLMIAREKFLELGGLDESGEAENWADLDLCLKAQQAGYLNVWTPHVSVMKDRADEPLSTVEQDRLYSRWLPVLARDPAYNRNLSLVKPGGFKLADNAISWRPMSSWKPLPNILVHPGDMFGCGHYRMIYPFQAMQSSGLAEGAVSVGLMHPTDLERYEPDAIILQRQIGADRLEAMRRIQAFSRAFKVYELDDYLPNLPVKSVHRTQMPKDIVRSLRQGLGFVDRFVVSTEPLADAFRGFHSDILVMPNRLPAEVWGGLERKGLPRGRMRVGWAGGSSHTGDLGIIADVVKELAGEVDWIFFGMCPESLQPYVKEWHRGVSIEHYARTLASLDLDLAIAPLEHNAFNVCKSNLKLLEYGACGYPVVCTDIEPYRGAMPVTRVRNRFSEWVDAIRGHMAEREATERLGDELRTLVYRDWLLTGDPVDQWLAAWTGR</sequence>
<dbReference type="GO" id="GO:0016740">
    <property type="term" value="F:transferase activity"/>
    <property type="evidence" value="ECO:0007669"/>
    <property type="project" value="UniProtKB-KW"/>
</dbReference>
<organism evidence="2 3">
    <name type="scientific">Stutzerimonas stutzeri</name>
    <name type="common">Pseudomonas stutzeri</name>
    <dbReference type="NCBI Taxonomy" id="316"/>
    <lineage>
        <taxon>Bacteria</taxon>
        <taxon>Pseudomonadati</taxon>
        <taxon>Pseudomonadota</taxon>
        <taxon>Gammaproteobacteria</taxon>
        <taxon>Pseudomonadales</taxon>
        <taxon>Pseudomonadaceae</taxon>
        <taxon>Stutzerimonas</taxon>
    </lineage>
</organism>
<dbReference type="EMBL" id="JYHV01000014">
    <property type="protein sequence ID" value="KJH82729.1"/>
    <property type="molecule type" value="Genomic_DNA"/>
</dbReference>
<evidence type="ECO:0000313" key="2">
    <source>
        <dbReference type="EMBL" id="KJH82729.1"/>
    </source>
</evidence>
<dbReference type="PANTHER" id="PTHR43685:SF2">
    <property type="entry name" value="GLYCOSYLTRANSFERASE 2-LIKE DOMAIN-CONTAINING PROTEIN"/>
    <property type="match status" value="1"/>
</dbReference>
<dbReference type="OrthoDB" id="9179784at2"/>
<comment type="caution">
    <text evidence="2">The sequence shown here is derived from an EMBL/GenBank/DDBJ whole genome shotgun (WGS) entry which is preliminary data.</text>
</comment>
<dbReference type="InterPro" id="IPR029044">
    <property type="entry name" value="Nucleotide-diphossugar_trans"/>
</dbReference>
<dbReference type="RefSeq" id="WP_045161504.1">
    <property type="nucleotide sequence ID" value="NZ_JYHV01000014.1"/>
</dbReference>
<dbReference type="Gene3D" id="3.40.50.2000">
    <property type="entry name" value="Glycogen Phosphorylase B"/>
    <property type="match status" value="1"/>
</dbReference>
<dbReference type="SUPFAM" id="SSF53448">
    <property type="entry name" value="Nucleotide-diphospho-sugar transferases"/>
    <property type="match status" value="5"/>
</dbReference>
<keyword evidence="2" id="KW-0808">Transferase</keyword>
<feature type="domain" description="Glycosyltransferase 2-like" evidence="1">
    <location>
        <begin position="595"/>
        <end position="721"/>
    </location>
</feature>
<proteinExistence type="predicted"/>
<gene>
    <name evidence="2" type="ORF">UF78_07715</name>
</gene>
<evidence type="ECO:0000313" key="3">
    <source>
        <dbReference type="Proteomes" id="UP000032487"/>
    </source>
</evidence>